<gene>
    <name evidence="2" type="ORF">SLEP1_g23781</name>
</gene>
<organism evidence="2 3">
    <name type="scientific">Rubroshorea leprosula</name>
    <dbReference type="NCBI Taxonomy" id="152421"/>
    <lineage>
        <taxon>Eukaryota</taxon>
        <taxon>Viridiplantae</taxon>
        <taxon>Streptophyta</taxon>
        <taxon>Embryophyta</taxon>
        <taxon>Tracheophyta</taxon>
        <taxon>Spermatophyta</taxon>
        <taxon>Magnoliopsida</taxon>
        <taxon>eudicotyledons</taxon>
        <taxon>Gunneridae</taxon>
        <taxon>Pentapetalae</taxon>
        <taxon>rosids</taxon>
        <taxon>malvids</taxon>
        <taxon>Malvales</taxon>
        <taxon>Dipterocarpaceae</taxon>
        <taxon>Rubroshorea</taxon>
    </lineage>
</organism>
<feature type="region of interest" description="Disordered" evidence="1">
    <location>
        <begin position="79"/>
        <end position="127"/>
    </location>
</feature>
<proteinExistence type="predicted"/>
<feature type="region of interest" description="Disordered" evidence="1">
    <location>
        <begin position="1"/>
        <end position="35"/>
    </location>
</feature>
<evidence type="ECO:0000256" key="1">
    <source>
        <dbReference type="SAM" id="MobiDB-lite"/>
    </source>
</evidence>
<comment type="caution">
    <text evidence="2">The sequence shown here is derived from an EMBL/GenBank/DDBJ whole genome shotgun (WGS) entry which is preliminary data.</text>
</comment>
<protein>
    <submittedName>
        <fullName evidence="2">Uncharacterized protein</fullName>
    </submittedName>
</protein>
<evidence type="ECO:0000313" key="3">
    <source>
        <dbReference type="Proteomes" id="UP001054252"/>
    </source>
</evidence>
<name>A0AAV5JJH8_9ROSI</name>
<sequence length="154" mass="17223">MWLLMKHHKQQQQQQLKLMSGREHGRSLKKPKQSPLNEFPSFGCAVMWLLKMNSEMTLSPIPSIEKTNAATEKAKEGYETAKNKAAGKMSEGTGDSAAEEIKKRQGHSAEQLNWAKDKAKEGYDAAKNKAKETLESVKETVASNYEATKQKPSE</sequence>
<evidence type="ECO:0000313" key="2">
    <source>
        <dbReference type="EMBL" id="GKV12658.1"/>
    </source>
</evidence>
<dbReference type="AlphaFoldDB" id="A0AAV5JJH8"/>
<accession>A0AAV5JJH8</accession>
<dbReference type="Proteomes" id="UP001054252">
    <property type="component" value="Unassembled WGS sequence"/>
</dbReference>
<dbReference type="EMBL" id="BPVZ01000037">
    <property type="protein sequence ID" value="GKV12658.1"/>
    <property type="molecule type" value="Genomic_DNA"/>
</dbReference>
<feature type="compositionally biased region" description="Basic and acidic residues" evidence="1">
    <location>
        <begin position="115"/>
        <end position="127"/>
    </location>
</feature>
<reference evidence="2 3" key="1">
    <citation type="journal article" date="2021" name="Commun. Biol.">
        <title>The genome of Shorea leprosula (Dipterocarpaceae) highlights the ecological relevance of drought in aseasonal tropical rainforests.</title>
        <authorList>
            <person name="Ng K.K.S."/>
            <person name="Kobayashi M.J."/>
            <person name="Fawcett J.A."/>
            <person name="Hatakeyama M."/>
            <person name="Paape T."/>
            <person name="Ng C.H."/>
            <person name="Ang C.C."/>
            <person name="Tnah L.H."/>
            <person name="Lee C.T."/>
            <person name="Nishiyama T."/>
            <person name="Sese J."/>
            <person name="O'Brien M.J."/>
            <person name="Copetti D."/>
            <person name="Mohd Noor M.I."/>
            <person name="Ong R.C."/>
            <person name="Putra M."/>
            <person name="Sireger I.Z."/>
            <person name="Indrioko S."/>
            <person name="Kosugi Y."/>
            <person name="Izuno A."/>
            <person name="Isagi Y."/>
            <person name="Lee S.L."/>
            <person name="Shimizu K.K."/>
        </authorList>
    </citation>
    <scope>NUCLEOTIDE SEQUENCE [LARGE SCALE GENOMIC DNA]</scope>
    <source>
        <strain evidence="2">214</strain>
    </source>
</reference>
<feature type="compositionally biased region" description="Basic residues" evidence="1">
    <location>
        <begin position="1"/>
        <end position="10"/>
    </location>
</feature>
<keyword evidence="3" id="KW-1185">Reference proteome</keyword>